<feature type="compositionally biased region" description="Low complexity" evidence="20">
    <location>
        <begin position="494"/>
        <end position="510"/>
    </location>
</feature>
<evidence type="ECO:0000256" key="21">
    <source>
        <dbReference type="SAM" id="Phobius"/>
    </source>
</evidence>
<feature type="chain" id="PRO_5040106194" description="DSC E3 ubiquitin ligase complex subunit A" evidence="22">
    <location>
        <begin position="29"/>
        <end position="825"/>
    </location>
</feature>
<keyword evidence="25" id="KW-1185">Reference proteome</keyword>
<evidence type="ECO:0000256" key="12">
    <source>
        <dbReference type="ARBA" id="ARBA00022989"/>
    </source>
</evidence>
<keyword evidence="9 19" id="KW-0863">Zinc-finger</keyword>
<evidence type="ECO:0000256" key="6">
    <source>
        <dbReference type="ARBA" id="ARBA00022692"/>
    </source>
</evidence>
<dbReference type="SUPFAM" id="SSF57850">
    <property type="entry name" value="RING/U-box"/>
    <property type="match status" value="1"/>
</dbReference>
<feature type="transmembrane region" description="Helical" evidence="21">
    <location>
        <begin position="604"/>
        <end position="623"/>
    </location>
</feature>
<dbReference type="FunFam" id="3.30.40.10:FF:000626">
    <property type="entry name" value="Transmembrane ubiquitin ligase 1"/>
    <property type="match status" value="1"/>
</dbReference>
<feature type="transmembrane region" description="Helical" evidence="21">
    <location>
        <begin position="667"/>
        <end position="685"/>
    </location>
</feature>
<evidence type="ECO:0000256" key="9">
    <source>
        <dbReference type="ARBA" id="ARBA00022771"/>
    </source>
</evidence>
<evidence type="ECO:0000256" key="3">
    <source>
        <dbReference type="ARBA" id="ARBA00004906"/>
    </source>
</evidence>
<comment type="caution">
    <text evidence="24">The sequence shown here is derived from an EMBL/GenBank/DDBJ whole genome shotgun (WGS) entry which is preliminary data.</text>
</comment>
<dbReference type="SMART" id="SM00184">
    <property type="entry name" value="RING"/>
    <property type="match status" value="1"/>
</dbReference>
<feature type="transmembrane region" description="Helical" evidence="21">
    <location>
        <begin position="393"/>
        <end position="411"/>
    </location>
</feature>
<feature type="compositionally biased region" description="Low complexity" evidence="20">
    <location>
        <begin position="725"/>
        <end position="740"/>
    </location>
</feature>
<feature type="transmembrane region" description="Helical" evidence="21">
    <location>
        <begin position="454"/>
        <end position="475"/>
    </location>
</feature>
<evidence type="ECO:0000256" key="22">
    <source>
        <dbReference type="SAM" id="SignalP"/>
    </source>
</evidence>
<comment type="pathway">
    <text evidence="3">Protein modification; protein ubiquitination.</text>
</comment>
<dbReference type="GO" id="GO:0008270">
    <property type="term" value="F:zinc ion binding"/>
    <property type="evidence" value="ECO:0007669"/>
    <property type="project" value="UniProtKB-KW"/>
</dbReference>
<dbReference type="GO" id="GO:0016874">
    <property type="term" value="F:ligase activity"/>
    <property type="evidence" value="ECO:0007669"/>
    <property type="project" value="UniProtKB-KW"/>
</dbReference>
<keyword evidence="13 21" id="KW-0472">Membrane</keyword>
<dbReference type="PANTHER" id="PTHR22763">
    <property type="entry name" value="RING ZINC FINGER PROTEIN"/>
    <property type="match status" value="1"/>
</dbReference>
<dbReference type="InterPro" id="IPR050731">
    <property type="entry name" value="HRD1_E3_ubiq-ligases"/>
</dbReference>
<evidence type="ECO:0000256" key="4">
    <source>
        <dbReference type="ARBA" id="ARBA00012483"/>
    </source>
</evidence>
<reference evidence="24" key="1">
    <citation type="journal article" date="2021" name="Nat. Commun.">
        <title>Genetic determinants of endophytism in the Arabidopsis root mycobiome.</title>
        <authorList>
            <person name="Mesny F."/>
            <person name="Miyauchi S."/>
            <person name="Thiergart T."/>
            <person name="Pickel B."/>
            <person name="Atanasova L."/>
            <person name="Karlsson M."/>
            <person name="Huettel B."/>
            <person name="Barry K.W."/>
            <person name="Haridas S."/>
            <person name="Chen C."/>
            <person name="Bauer D."/>
            <person name="Andreopoulos W."/>
            <person name="Pangilinan J."/>
            <person name="LaButti K."/>
            <person name="Riley R."/>
            <person name="Lipzen A."/>
            <person name="Clum A."/>
            <person name="Drula E."/>
            <person name="Henrissat B."/>
            <person name="Kohler A."/>
            <person name="Grigoriev I.V."/>
            <person name="Martin F.M."/>
            <person name="Hacquard S."/>
        </authorList>
    </citation>
    <scope>NUCLEOTIDE SEQUENCE</scope>
    <source>
        <strain evidence="24">MPI-CAGE-CH-0243</strain>
    </source>
</reference>
<organism evidence="24 25">
    <name type="scientific">Dendryphion nanum</name>
    <dbReference type="NCBI Taxonomy" id="256645"/>
    <lineage>
        <taxon>Eukaryota</taxon>
        <taxon>Fungi</taxon>
        <taxon>Dikarya</taxon>
        <taxon>Ascomycota</taxon>
        <taxon>Pezizomycotina</taxon>
        <taxon>Dothideomycetes</taxon>
        <taxon>Pleosporomycetidae</taxon>
        <taxon>Pleosporales</taxon>
        <taxon>Torulaceae</taxon>
        <taxon>Dendryphion</taxon>
    </lineage>
</organism>
<evidence type="ECO:0000256" key="7">
    <source>
        <dbReference type="ARBA" id="ARBA00022723"/>
    </source>
</evidence>
<evidence type="ECO:0000256" key="15">
    <source>
        <dbReference type="ARBA" id="ARBA00063126"/>
    </source>
</evidence>
<dbReference type="GO" id="GO:0044695">
    <property type="term" value="C:Dsc E3 ubiquitin ligase complex"/>
    <property type="evidence" value="ECO:0007669"/>
    <property type="project" value="TreeGrafter"/>
</dbReference>
<dbReference type="Pfam" id="PF11145">
    <property type="entry name" value="DUF2921"/>
    <property type="match status" value="2"/>
</dbReference>
<sequence length="825" mass="91930">MEVRRDPRSFFFFIVLLLLLNSSDPGGQQPFTPRNAYSELLQREWDQLDLLNRTRYGDFDARKNRWLNITGLRDEDGFDWYLLDRVKQQAQEQTRRLLGSSAEAALDGDIDDGKALPVYRNISGYVEGEWVRSPLGHVRHPEDVNASTVILPDGTSFIANEFERNLTGTGGMVRVHLTELEGRMRTDENRTVSEVSARVIIGDNGSTGGNWWEFVLNGVHFPKFGGSVLTTTSERYSGIFALPHFQLSQHLYSSSQQLLNSTIHDTIQRQINRVYPVWNPWTSAVDGANDAVIGSPHCEFVLFLQQHPRFPTNLEHPDTGSPFDIDWLEHEMRYPTGASLPHLSPMSMSMVGFSPDCGFVIESKGSTDQSLAKHSHLDGSKTEEFNIRAKHSVTAFTITLCLQLMFLVKQMKETATPSTRNRVSFYTIAMLATGDGFGFLSLIFMHLFLGTAQLALYATAFMSLFSVIFELRFLMDIWTVQATEQMRLDRQQAPTTTPSESQTTPTVTPTNMPALPVTSSGGGLPLPATAPRPGASTPIIIAPDQDDPADNAAAPTPARDATTNTGAVPARAELGALYSRYCLLLIAIFFLTLQFTAVRSTARAIYFNTICFAYLSFWCPQIYRNIMRNCRKALRWDFVLGQSFVRLVPITYLYAISDNVLFAKTDIRALLVLVGWVWVQLLGLASQEFLGSRFFIREGWAPPAYDYHPILREDEEGATMPIGLSSSGSGATPSSPSTSSKPGEAKASKGKKVFDCSICAQDVEVPVIPSDTSSENTAGLSSGLVLQRRAYMVTPCRHIFHTPCLEGWMRYRLQCPNCREILPPL</sequence>
<evidence type="ECO:0000256" key="17">
    <source>
        <dbReference type="ARBA" id="ARBA00077885"/>
    </source>
</evidence>
<evidence type="ECO:0000259" key="23">
    <source>
        <dbReference type="PROSITE" id="PS50089"/>
    </source>
</evidence>
<feature type="signal peptide" evidence="22">
    <location>
        <begin position="1"/>
        <end position="28"/>
    </location>
</feature>
<evidence type="ECO:0000256" key="20">
    <source>
        <dbReference type="SAM" id="MobiDB-lite"/>
    </source>
</evidence>
<protein>
    <recommendedName>
        <fullName evidence="16">DSC E3 ubiquitin ligase complex subunit A</fullName>
        <ecNumber evidence="4">2.3.2.27</ecNumber>
    </recommendedName>
    <alternativeName>
        <fullName evidence="17">Defective for SREBP cleavage protein A</fullName>
    </alternativeName>
    <alternativeName>
        <fullName evidence="18">RING-type E3 ubiquitin transferase dscA</fullName>
    </alternativeName>
</protein>
<dbReference type="PROSITE" id="PS50089">
    <property type="entry name" value="ZF_RING_2"/>
    <property type="match status" value="1"/>
</dbReference>
<feature type="domain" description="RING-type" evidence="23">
    <location>
        <begin position="756"/>
        <end position="819"/>
    </location>
</feature>
<evidence type="ECO:0000256" key="5">
    <source>
        <dbReference type="ARBA" id="ARBA00022679"/>
    </source>
</evidence>
<comment type="subcellular location">
    <subcellularLocation>
        <location evidence="2">Endomembrane system</location>
        <topology evidence="2">Multi-pass membrane protein</topology>
    </subcellularLocation>
</comment>
<keyword evidence="8 22" id="KW-0732">Signal</keyword>
<keyword evidence="11" id="KW-0862">Zinc</keyword>
<feature type="transmembrane region" description="Helical" evidence="21">
    <location>
        <begin position="581"/>
        <end position="598"/>
    </location>
</feature>
<evidence type="ECO:0000313" key="25">
    <source>
        <dbReference type="Proteomes" id="UP000700596"/>
    </source>
</evidence>
<evidence type="ECO:0000256" key="2">
    <source>
        <dbReference type="ARBA" id="ARBA00004127"/>
    </source>
</evidence>
<dbReference type="GO" id="GO:0012505">
    <property type="term" value="C:endomembrane system"/>
    <property type="evidence" value="ECO:0007669"/>
    <property type="project" value="UniProtKB-SubCell"/>
</dbReference>
<keyword evidence="10" id="KW-0833">Ubl conjugation pathway</keyword>
<dbReference type="Pfam" id="PF13639">
    <property type="entry name" value="zf-RING_2"/>
    <property type="match status" value="1"/>
</dbReference>
<dbReference type="InterPro" id="IPR021319">
    <property type="entry name" value="DUF2921"/>
</dbReference>
<comment type="function">
    <text evidence="14">Catalytic component of the DSC E3 ubiquitin ligase complex which is required for the srbA transcriptional activator proteolytic cleavage to release the soluble transcription factor from the membrane in low oxygen or sterol conditions. Required for growth during hypoxia and triazole drug susceptibility, as well as for virulence in a murine model of invasive pulmonary aspergillosis (IPA).</text>
</comment>
<dbReference type="GO" id="GO:0043161">
    <property type="term" value="P:proteasome-mediated ubiquitin-dependent protein catabolic process"/>
    <property type="evidence" value="ECO:0007669"/>
    <property type="project" value="TreeGrafter"/>
</dbReference>
<keyword evidence="7" id="KW-0479">Metal-binding</keyword>
<comment type="catalytic activity">
    <reaction evidence="1">
        <text>S-ubiquitinyl-[E2 ubiquitin-conjugating enzyme]-L-cysteine + [acceptor protein]-L-lysine = [E2 ubiquitin-conjugating enzyme]-L-cysteine + N(6)-ubiquitinyl-[acceptor protein]-L-lysine.</text>
        <dbReference type="EC" id="2.3.2.27"/>
    </reaction>
</comment>
<feature type="transmembrane region" description="Helical" evidence="21">
    <location>
        <begin position="423"/>
        <end position="448"/>
    </location>
</feature>
<evidence type="ECO:0000256" key="16">
    <source>
        <dbReference type="ARBA" id="ARBA00071072"/>
    </source>
</evidence>
<dbReference type="AlphaFoldDB" id="A0A9P9E8J7"/>
<feature type="region of interest" description="Disordered" evidence="20">
    <location>
        <begin position="489"/>
        <end position="513"/>
    </location>
</feature>
<evidence type="ECO:0000256" key="1">
    <source>
        <dbReference type="ARBA" id="ARBA00000900"/>
    </source>
</evidence>
<dbReference type="OrthoDB" id="9984778at2759"/>
<evidence type="ECO:0000313" key="24">
    <source>
        <dbReference type="EMBL" id="KAH7132537.1"/>
    </source>
</evidence>
<comment type="subunit">
    <text evidence="15">Component of the DSC E3 ubiquitin ligase complex composed of dscA, dscB, dscC and dscD.</text>
</comment>
<evidence type="ECO:0000256" key="8">
    <source>
        <dbReference type="ARBA" id="ARBA00022729"/>
    </source>
</evidence>
<dbReference type="InterPro" id="IPR001841">
    <property type="entry name" value="Znf_RING"/>
</dbReference>
<evidence type="ECO:0000256" key="10">
    <source>
        <dbReference type="ARBA" id="ARBA00022786"/>
    </source>
</evidence>
<proteinExistence type="predicted"/>
<feature type="region of interest" description="Disordered" evidence="20">
    <location>
        <begin position="722"/>
        <end position="747"/>
    </location>
</feature>
<keyword evidence="5" id="KW-0808">Transferase</keyword>
<dbReference type="InterPro" id="IPR013083">
    <property type="entry name" value="Znf_RING/FYVE/PHD"/>
</dbReference>
<evidence type="ECO:0000256" key="14">
    <source>
        <dbReference type="ARBA" id="ARBA00056116"/>
    </source>
</evidence>
<keyword evidence="6 21" id="KW-0812">Transmembrane</keyword>
<evidence type="ECO:0000256" key="18">
    <source>
        <dbReference type="ARBA" id="ARBA00082128"/>
    </source>
</evidence>
<dbReference type="EMBL" id="JAGMWT010000003">
    <property type="protein sequence ID" value="KAH7132537.1"/>
    <property type="molecule type" value="Genomic_DNA"/>
</dbReference>
<dbReference type="GO" id="GO:0061630">
    <property type="term" value="F:ubiquitin protein ligase activity"/>
    <property type="evidence" value="ECO:0007669"/>
    <property type="project" value="UniProtKB-EC"/>
</dbReference>
<gene>
    <name evidence="24" type="ORF">B0J11DRAFT_577449</name>
</gene>
<name>A0A9P9E8J7_9PLEO</name>
<dbReference type="Gene3D" id="3.30.40.10">
    <property type="entry name" value="Zinc/RING finger domain, C3HC4 (zinc finger)"/>
    <property type="match status" value="1"/>
</dbReference>
<dbReference type="PANTHER" id="PTHR22763:SF162">
    <property type="entry name" value="TRANSMEMBRANE E3 UBIQUITIN-PROTEIN LIGASE 1"/>
    <property type="match status" value="1"/>
</dbReference>
<dbReference type="Proteomes" id="UP000700596">
    <property type="component" value="Unassembled WGS sequence"/>
</dbReference>
<evidence type="ECO:0000256" key="13">
    <source>
        <dbReference type="ARBA" id="ARBA00023136"/>
    </source>
</evidence>
<accession>A0A9P9E8J7</accession>
<keyword evidence="24" id="KW-0436">Ligase</keyword>
<evidence type="ECO:0000256" key="11">
    <source>
        <dbReference type="ARBA" id="ARBA00022833"/>
    </source>
</evidence>
<dbReference type="EC" id="2.3.2.27" evidence="4"/>
<evidence type="ECO:0000256" key="19">
    <source>
        <dbReference type="PROSITE-ProRule" id="PRU00175"/>
    </source>
</evidence>
<keyword evidence="12 21" id="KW-1133">Transmembrane helix</keyword>